<protein>
    <submittedName>
        <fullName evidence="12">Uncharacterized protein</fullName>
    </submittedName>
</protein>
<dbReference type="InterPro" id="IPR051280">
    <property type="entry name" value="Cl-channel/antiporter"/>
</dbReference>
<dbReference type="EMBL" id="CAJOBH010096786">
    <property type="protein sequence ID" value="CAF4593490.1"/>
    <property type="molecule type" value="Genomic_DNA"/>
</dbReference>
<dbReference type="Proteomes" id="UP000681967">
    <property type="component" value="Unassembled WGS sequence"/>
</dbReference>
<keyword evidence="6" id="KW-0472">Membrane</keyword>
<comment type="caution">
    <text evidence="12">The sequence shown here is derived from an EMBL/GenBank/DDBJ whole genome shotgun (WGS) entry which is preliminary data.</text>
</comment>
<dbReference type="SUPFAM" id="SSF81340">
    <property type="entry name" value="Clc chloride channel"/>
    <property type="match status" value="1"/>
</dbReference>
<evidence type="ECO:0000256" key="5">
    <source>
        <dbReference type="ARBA" id="ARBA00023122"/>
    </source>
</evidence>
<keyword evidence="3" id="KW-0677">Repeat</keyword>
<dbReference type="GO" id="GO:0015108">
    <property type="term" value="F:chloride transmembrane transporter activity"/>
    <property type="evidence" value="ECO:0007669"/>
    <property type="project" value="InterPro"/>
</dbReference>
<evidence type="ECO:0000256" key="4">
    <source>
        <dbReference type="ARBA" id="ARBA00022989"/>
    </source>
</evidence>
<accession>A0A8S3CWL0</accession>
<dbReference type="Pfam" id="PF00654">
    <property type="entry name" value="Voltage_CLC"/>
    <property type="match status" value="1"/>
</dbReference>
<evidence type="ECO:0000256" key="3">
    <source>
        <dbReference type="ARBA" id="ARBA00022737"/>
    </source>
</evidence>
<dbReference type="EMBL" id="CAJOBJ010169956">
    <property type="protein sequence ID" value="CAF4879080.1"/>
    <property type="molecule type" value="Genomic_DNA"/>
</dbReference>
<evidence type="ECO:0000256" key="6">
    <source>
        <dbReference type="ARBA" id="ARBA00023136"/>
    </source>
</evidence>
<dbReference type="EMBL" id="CAJOBH010110703">
    <property type="protein sequence ID" value="CAF4659581.1"/>
    <property type="molecule type" value="Genomic_DNA"/>
</dbReference>
<evidence type="ECO:0000313" key="9">
    <source>
        <dbReference type="EMBL" id="CAF4659581.1"/>
    </source>
</evidence>
<reference evidence="12" key="1">
    <citation type="submission" date="2021-02" db="EMBL/GenBank/DDBJ databases">
        <authorList>
            <person name="Nowell W R."/>
        </authorList>
    </citation>
    <scope>NUCLEOTIDE SEQUENCE</scope>
</reference>
<feature type="non-terminal residue" evidence="12">
    <location>
        <position position="1"/>
    </location>
</feature>
<dbReference type="GO" id="GO:0005765">
    <property type="term" value="C:lysosomal membrane"/>
    <property type="evidence" value="ECO:0007669"/>
    <property type="project" value="TreeGrafter"/>
</dbReference>
<proteinExistence type="predicted"/>
<dbReference type="Gene3D" id="1.10.3080.10">
    <property type="entry name" value="Clc chloride channel"/>
    <property type="match status" value="1"/>
</dbReference>
<evidence type="ECO:0000313" key="13">
    <source>
        <dbReference type="Proteomes" id="UP000681720"/>
    </source>
</evidence>
<evidence type="ECO:0000313" key="10">
    <source>
        <dbReference type="EMBL" id="CAF4869211.1"/>
    </source>
</evidence>
<keyword evidence="5" id="KW-0129">CBS domain</keyword>
<dbReference type="PANTHER" id="PTHR11689:SF136">
    <property type="entry name" value="H(+)_CL(-) EXCHANGE TRANSPORTER 7"/>
    <property type="match status" value="1"/>
</dbReference>
<dbReference type="EMBL" id="CAJOBJ010179255">
    <property type="protein sequence ID" value="CAF4912019.1"/>
    <property type="molecule type" value="Genomic_DNA"/>
</dbReference>
<dbReference type="Proteomes" id="UP000676336">
    <property type="component" value="Unassembled WGS sequence"/>
</dbReference>
<evidence type="ECO:0000313" key="12">
    <source>
        <dbReference type="EMBL" id="CAF4912019.1"/>
    </source>
</evidence>
<dbReference type="EMBL" id="CAJOBI010106212">
    <property type="protein sequence ID" value="CAF4611460.1"/>
    <property type="molecule type" value="Genomic_DNA"/>
</dbReference>
<name>A0A8S3CWL0_9BILA</name>
<evidence type="ECO:0000313" key="7">
    <source>
        <dbReference type="EMBL" id="CAF4593490.1"/>
    </source>
</evidence>
<gene>
    <name evidence="7" type="ORF">BYL167_LOCUS39813</name>
    <name evidence="9" type="ORF">BYL167_LOCUS42531</name>
    <name evidence="11" type="ORF">GIL414_LOCUS50763</name>
    <name evidence="12" type="ORF">GIL414_LOCUS52369</name>
    <name evidence="8" type="ORF">SMN809_LOCUS39499</name>
    <name evidence="10" type="ORF">SMN809_LOCUS50253</name>
</gene>
<dbReference type="AlphaFoldDB" id="A0A8S3CWL0"/>
<comment type="subcellular location">
    <subcellularLocation>
        <location evidence="1">Membrane</location>
        <topology evidence="1">Multi-pass membrane protein</topology>
    </subcellularLocation>
</comment>
<evidence type="ECO:0000313" key="11">
    <source>
        <dbReference type="EMBL" id="CAF4879080.1"/>
    </source>
</evidence>
<sequence length="52" mass="5760">LFIPSLLIGASWGRLIGIILHTLFPTSVKYFDPGKYALFGAASQLGKYYILK</sequence>
<keyword evidence="4" id="KW-1133">Transmembrane helix</keyword>
<dbReference type="Proteomes" id="UP000681720">
    <property type="component" value="Unassembled WGS sequence"/>
</dbReference>
<organism evidence="12 13">
    <name type="scientific">Rotaria magnacalcarata</name>
    <dbReference type="NCBI Taxonomy" id="392030"/>
    <lineage>
        <taxon>Eukaryota</taxon>
        <taxon>Metazoa</taxon>
        <taxon>Spiralia</taxon>
        <taxon>Gnathifera</taxon>
        <taxon>Rotifera</taxon>
        <taxon>Eurotatoria</taxon>
        <taxon>Bdelloidea</taxon>
        <taxon>Philodinida</taxon>
        <taxon>Philodinidae</taxon>
        <taxon>Rotaria</taxon>
    </lineage>
</organism>
<evidence type="ECO:0000313" key="8">
    <source>
        <dbReference type="EMBL" id="CAF4611460.1"/>
    </source>
</evidence>
<evidence type="ECO:0000256" key="2">
    <source>
        <dbReference type="ARBA" id="ARBA00022692"/>
    </source>
</evidence>
<dbReference type="InterPro" id="IPR014743">
    <property type="entry name" value="Cl-channel_core"/>
</dbReference>
<dbReference type="EMBL" id="CAJOBI010165805">
    <property type="protein sequence ID" value="CAF4869211.1"/>
    <property type="molecule type" value="Genomic_DNA"/>
</dbReference>
<dbReference type="PANTHER" id="PTHR11689">
    <property type="entry name" value="CHLORIDE CHANNEL PROTEIN CLC FAMILY MEMBER"/>
    <property type="match status" value="1"/>
</dbReference>
<evidence type="ECO:0000256" key="1">
    <source>
        <dbReference type="ARBA" id="ARBA00004141"/>
    </source>
</evidence>
<dbReference type="InterPro" id="IPR001807">
    <property type="entry name" value="ClC"/>
</dbReference>
<keyword evidence="2" id="KW-0812">Transmembrane</keyword>